<dbReference type="EMBL" id="BPQO01000024">
    <property type="protein sequence ID" value="GJD91166.1"/>
    <property type="molecule type" value="Genomic_DNA"/>
</dbReference>
<evidence type="ECO:0000313" key="2">
    <source>
        <dbReference type="Proteomes" id="UP001055247"/>
    </source>
</evidence>
<comment type="caution">
    <text evidence="1">The sequence shown here is derived from an EMBL/GenBank/DDBJ whole genome shotgun (WGS) entry which is preliminary data.</text>
</comment>
<dbReference type="Gene3D" id="3.30.2310.20">
    <property type="entry name" value="RelE-like"/>
    <property type="match status" value="1"/>
</dbReference>
<keyword evidence="2" id="KW-1185">Reference proteome</keyword>
<dbReference type="RefSeq" id="WP_238231350.1">
    <property type="nucleotide sequence ID" value="NZ_BPQO01000024.1"/>
</dbReference>
<protein>
    <recommendedName>
        <fullName evidence="3">System killer suppression protein</fullName>
    </recommendedName>
</protein>
<name>A0AAV4ZTL7_9HYPH</name>
<reference evidence="1" key="1">
    <citation type="journal article" date="2016" name="Front. Microbiol.">
        <title>Genome Sequence of the Piezophilic, Mesophilic Sulfate-Reducing Bacterium Desulfovibrio indicus J2T.</title>
        <authorList>
            <person name="Cao J."/>
            <person name="Maignien L."/>
            <person name="Shao Z."/>
            <person name="Alain K."/>
            <person name="Jebbar M."/>
        </authorList>
    </citation>
    <scope>NUCLEOTIDE SEQUENCE</scope>
    <source>
        <strain evidence="1">DSM 16372</strain>
    </source>
</reference>
<gene>
    <name evidence="1" type="ORF">BHAOGJBA_4714</name>
</gene>
<dbReference type="SUPFAM" id="SSF143011">
    <property type="entry name" value="RelE-like"/>
    <property type="match status" value="1"/>
</dbReference>
<dbReference type="AlphaFoldDB" id="A0AAV4ZTL7"/>
<evidence type="ECO:0008006" key="3">
    <source>
        <dbReference type="Google" id="ProtNLM"/>
    </source>
</evidence>
<reference evidence="1" key="2">
    <citation type="submission" date="2021-08" db="EMBL/GenBank/DDBJ databases">
        <authorList>
            <person name="Tani A."/>
            <person name="Ola A."/>
            <person name="Ogura Y."/>
            <person name="Katsura K."/>
            <person name="Hayashi T."/>
        </authorList>
    </citation>
    <scope>NUCLEOTIDE SEQUENCE</scope>
    <source>
        <strain evidence="1">DSM 16372</strain>
    </source>
</reference>
<organism evidence="1 2">
    <name type="scientific">Methylobacterium hispanicum</name>
    <dbReference type="NCBI Taxonomy" id="270350"/>
    <lineage>
        <taxon>Bacteria</taxon>
        <taxon>Pseudomonadati</taxon>
        <taxon>Pseudomonadota</taxon>
        <taxon>Alphaproteobacteria</taxon>
        <taxon>Hyphomicrobiales</taxon>
        <taxon>Methylobacteriaceae</taxon>
        <taxon>Methylobacterium</taxon>
    </lineage>
</organism>
<proteinExistence type="predicted"/>
<dbReference type="InterPro" id="IPR035093">
    <property type="entry name" value="RelE/ParE_toxin_dom_sf"/>
</dbReference>
<accession>A0AAV4ZTL7</accession>
<sequence>MDLTVRGKRLCKQLTDPKEMAKAFGDRARHIRLRLGVLRQAKSLSDVPTGSPDYRHMLKNDRKGQFSVTIKDNWRIVFVPDHDPVPSLPDGGVDVASVTAVEIVEVVDYHGK</sequence>
<evidence type="ECO:0000313" key="1">
    <source>
        <dbReference type="EMBL" id="GJD91166.1"/>
    </source>
</evidence>
<dbReference type="Proteomes" id="UP001055247">
    <property type="component" value="Unassembled WGS sequence"/>
</dbReference>